<evidence type="ECO:0000313" key="3">
    <source>
        <dbReference type="Proteomes" id="UP001610334"/>
    </source>
</evidence>
<protein>
    <submittedName>
        <fullName evidence="2">Hydrophobic surface binding protein A-domain-containing protein</fullName>
    </submittedName>
</protein>
<dbReference type="InterPro" id="IPR021054">
    <property type="entry name" value="Cell_wall_mannoprotein_1"/>
</dbReference>
<dbReference type="EMBL" id="JBFXLT010000101">
    <property type="protein sequence ID" value="KAL2808877.1"/>
    <property type="molecule type" value="Genomic_DNA"/>
</dbReference>
<proteinExistence type="predicted"/>
<dbReference type="PANTHER" id="PTHR38123">
    <property type="entry name" value="CELL WALL SERINE-THREONINE-RICH GALACTOMANNOPROTEIN MP1 (AFU_ORTHOLOGUE AFUA_4G03240)"/>
    <property type="match status" value="1"/>
</dbReference>
<organism evidence="2 3">
    <name type="scientific">Aspergillus granulosus</name>
    <dbReference type="NCBI Taxonomy" id="176169"/>
    <lineage>
        <taxon>Eukaryota</taxon>
        <taxon>Fungi</taxon>
        <taxon>Dikarya</taxon>
        <taxon>Ascomycota</taxon>
        <taxon>Pezizomycotina</taxon>
        <taxon>Eurotiomycetes</taxon>
        <taxon>Eurotiomycetidae</taxon>
        <taxon>Eurotiales</taxon>
        <taxon>Aspergillaceae</taxon>
        <taxon>Aspergillus</taxon>
        <taxon>Aspergillus subgen. Nidulantes</taxon>
    </lineage>
</organism>
<sequence length="193" mass="20286">MRLLSLLSIVALPAAVLAADYQTVLADINAISDHLDTLSASVDSVTTGIPGLPYALQVQVEATNLDKRIQTGAQNANASPAFGIGSLQVGLALIGLQPQITDALAQISEKNTVFGDLGIIVLASLTQLKRDTTAFSDEIVPKLGPLEAAIAPAVIESIENAFDEAIAAYESNGKLLYPHRKIFPLILTDRTAI</sequence>
<dbReference type="Proteomes" id="UP001610334">
    <property type="component" value="Unassembled WGS sequence"/>
</dbReference>
<dbReference type="Gene3D" id="1.20.1280.140">
    <property type="match status" value="1"/>
</dbReference>
<gene>
    <name evidence="2" type="ORF">BJX63DRAFT_435680</name>
</gene>
<comment type="caution">
    <text evidence="2">The sequence shown here is derived from an EMBL/GenBank/DDBJ whole genome shotgun (WGS) entry which is preliminary data.</text>
</comment>
<keyword evidence="1" id="KW-0732">Signal</keyword>
<feature type="signal peptide" evidence="1">
    <location>
        <begin position="1"/>
        <end position="18"/>
    </location>
</feature>
<accession>A0ABR4H0D2</accession>
<keyword evidence="3" id="KW-1185">Reference proteome</keyword>
<evidence type="ECO:0000256" key="1">
    <source>
        <dbReference type="SAM" id="SignalP"/>
    </source>
</evidence>
<reference evidence="2 3" key="1">
    <citation type="submission" date="2024-07" db="EMBL/GenBank/DDBJ databases">
        <title>Section-level genome sequencing and comparative genomics of Aspergillus sections Usti and Cavernicolus.</title>
        <authorList>
            <consortium name="Lawrence Berkeley National Laboratory"/>
            <person name="Nybo J.L."/>
            <person name="Vesth T.C."/>
            <person name="Theobald S."/>
            <person name="Frisvad J.C."/>
            <person name="Larsen T.O."/>
            <person name="Kjaerboelling I."/>
            <person name="Rothschild-Mancinelli K."/>
            <person name="Lyhne E.K."/>
            <person name="Kogle M.E."/>
            <person name="Barry K."/>
            <person name="Clum A."/>
            <person name="Na H."/>
            <person name="Ledsgaard L."/>
            <person name="Lin J."/>
            <person name="Lipzen A."/>
            <person name="Kuo A."/>
            <person name="Riley R."/>
            <person name="Mondo S."/>
            <person name="Labutti K."/>
            <person name="Haridas S."/>
            <person name="Pangalinan J."/>
            <person name="Salamov A.A."/>
            <person name="Simmons B.A."/>
            <person name="Magnuson J.K."/>
            <person name="Chen J."/>
            <person name="Drula E."/>
            <person name="Henrissat B."/>
            <person name="Wiebenga A."/>
            <person name="Lubbers R.J."/>
            <person name="Gomes A.C."/>
            <person name="Makela M.R."/>
            <person name="Stajich J."/>
            <person name="Grigoriev I.V."/>
            <person name="Mortensen U.H."/>
            <person name="De Vries R.P."/>
            <person name="Baker S.E."/>
            <person name="Andersen M.R."/>
        </authorList>
    </citation>
    <scope>NUCLEOTIDE SEQUENCE [LARGE SCALE GENOMIC DNA]</scope>
    <source>
        <strain evidence="2 3">CBS 588.65</strain>
    </source>
</reference>
<dbReference type="PANTHER" id="PTHR38123:SF4">
    <property type="entry name" value="CELL WALL GALACTOMANNOPROTEIN, PUTATIVE (AFU_ORTHOLOGUE AFUA_4G00870)-RELATED"/>
    <property type="match status" value="1"/>
</dbReference>
<feature type="chain" id="PRO_5047365149" evidence="1">
    <location>
        <begin position="19"/>
        <end position="193"/>
    </location>
</feature>
<dbReference type="Pfam" id="PF12296">
    <property type="entry name" value="HsbA"/>
    <property type="match status" value="1"/>
</dbReference>
<name>A0ABR4H0D2_9EURO</name>
<evidence type="ECO:0000313" key="2">
    <source>
        <dbReference type="EMBL" id="KAL2808877.1"/>
    </source>
</evidence>